<proteinExistence type="predicted"/>
<keyword evidence="2" id="KW-0547">Nucleotide-binding</keyword>
<keyword evidence="2" id="KW-0067">ATP-binding</keyword>
<name>A0A645FV88_9ZZZZ</name>
<comment type="caution">
    <text evidence="2">The sequence shown here is derived from an EMBL/GenBank/DDBJ whole genome shotgun (WGS) entry which is preliminary data.</text>
</comment>
<dbReference type="GO" id="GO:0009378">
    <property type="term" value="F:four-way junction helicase activity"/>
    <property type="evidence" value="ECO:0007669"/>
    <property type="project" value="InterPro"/>
</dbReference>
<evidence type="ECO:0000313" key="2">
    <source>
        <dbReference type="EMBL" id="MPN17582.1"/>
    </source>
</evidence>
<dbReference type="GO" id="GO:0006310">
    <property type="term" value="P:DNA recombination"/>
    <property type="evidence" value="ECO:0007669"/>
    <property type="project" value="InterPro"/>
</dbReference>
<dbReference type="InterPro" id="IPR036267">
    <property type="entry name" value="RuvA_C_sf"/>
</dbReference>
<protein>
    <submittedName>
        <fullName evidence="2">Holliday junction ATP-dependent DNA helicase RuvA</fullName>
        <ecNumber evidence="2">3.6.4.12</ecNumber>
    </submittedName>
</protein>
<keyword evidence="2" id="KW-0347">Helicase</keyword>
<sequence>MDEFIENEDEENIQGISNSLDEALEALVSLGYSDKEAAKALKMVNEKDSIENIIKQCLKFLMN</sequence>
<accession>A0A645FV88</accession>
<dbReference type="Pfam" id="PF07499">
    <property type="entry name" value="RuvA_C"/>
    <property type="match status" value="1"/>
</dbReference>
<keyword evidence="2" id="KW-0378">Hydrolase</keyword>
<dbReference type="GO" id="GO:0006281">
    <property type="term" value="P:DNA repair"/>
    <property type="evidence" value="ECO:0007669"/>
    <property type="project" value="InterPro"/>
</dbReference>
<reference evidence="2" key="1">
    <citation type="submission" date="2019-08" db="EMBL/GenBank/DDBJ databases">
        <authorList>
            <person name="Kucharzyk K."/>
            <person name="Murdoch R.W."/>
            <person name="Higgins S."/>
            <person name="Loffler F."/>
        </authorList>
    </citation>
    <scope>NUCLEOTIDE SEQUENCE</scope>
</reference>
<dbReference type="SUPFAM" id="SSF46929">
    <property type="entry name" value="DNA helicase RuvA subunit, C-terminal domain"/>
    <property type="match status" value="1"/>
</dbReference>
<organism evidence="2">
    <name type="scientific">bioreactor metagenome</name>
    <dbReference type="NCBI Taxonomy" id="1076179"/>
    <lineage>
        <taxon>unclassified sequences</taxon>
        <taxon>metagenomes</taxon>
        <taxon>ecological metagenomes</taxon>
    </lineage>
</organism>
<dbReference type="CDD" id="cd14332">
    <property type="entry name" value="UBA_RuvA_C"/>
    <property type="match status" value="1"/>
</dbReference>
<dbReference type="GO" id="GO:0005524">
    <property type="term" value="F:ATP binding"/>
    <property type="evidence" value="ECO:0007669"/>
    <property type="project" value="InterPro"/>
</dbReference>
<dbReference type="AlphaFoldDB" id="A0A645FV88"/>
<feature type="domain" description="Holliday junction DNA helicase RuvA C-terminal" evidence="1">
    <location>
        <begin position="20"/>
        <end position="62"/>
    </location>
</feature>
<dbReference type="GO" id="GO:0016787">
    <property type="term" value="F:hydrolase activity"/>
    <property type="evidence" value="ECO:0007669"/>
    <property type="project" value="UniProtKB-KW"/>
</dbReference>
<evidence type="ECO:0000259" key="1">
    <source>
        <dbReference type="Pfam" id="PF07499"/>
    </source>
</evidence>
<dbReference type="EMBL" id="VSSQ01064749">
    <property type="protein sequence ID" value="MPN17582.1"/>
    <property type="molecule type" value="Genomic_DNA"/>
</dbReference>
<dbReference type="InterPro" id="IPR011114">
    <property type="entry name" value="RuvA_C"/>
</dbReference>
<dbReference type="Gene3D" id="1.10.8.10">
    <property type="entry name" value="DNA helicase RuvA subunit, C-terminal domain"/>
    <property type="match status" value="1"/>
</dbReference>
<dbReference type="GO" id="GO:0009379">
    <property type="term" value="C:Holliday junction helicase complex"/>
    <property type="evidence" value="ECO:0007669"/>
    <property type="project" value="InterPro"/>
</dbReference>
<dbReference type="EC" id="3.6.4.12" evidence="2"/>
<gene>
    <name evidence="2" type="primary">ruvA_43</name>
    <name evidence="2" type="ORF">SDC9_164937</name>
</gene>